<dbReference type="SFLD" id="SFLDS00003">
    <property type="entry name" value="Haloacid_Dehalogenase"/>
    <property type="match status" value="1"/>
</dbReference>
<proteinExistence type="inferred from homology"/>
<keyword evidence="6" id="KW-1185">Reference proteome</keyword>
<dbReference type="RefSeq" id="WP_111434934.1">
    <property type="nucleotide sequence ID" value="NZ_JACIGG010000019.1"/>
</dbReference>
<dbReference type="PANTHER" id="PTHR46193:SF10">
    <property type="entry name" value="6-PHOSPHOGLUCONATE PHOSPHATASE"/>
    <property type="match status" value="1"/>
</dbReference>
<dbReference type="InterPro" id="IPR041492">
    <property type="entry name" value="HAD_2"/>
</dbReference>
<reference evidence="5 6" key="1">
    <citation type="submission" date="2017-07" db="EMBL/GenBank/DDBJ databases">
        <title>Draft Genome Sequences of Select Purple Nonsulfur Bacteria.</title>
        <authorList>
            <person name="Lasarre B."/>
            <person name="Mckinlay J.B."/>
        </authorList>
    </citation>
    <scope>NUCLEOTIDE SEQUENCE [LARGE SCALE GENOMIC DNA]</scope>
    <source>
        <strain evidence="5 6">DSM 11290</strain>
    </source>
</reference>
<name>A0A327JJJ3_9HYPH</name>
<dbReference type="GO" id="GO:0016787">
    <property type="term" value="F:hydrolase activity"/>
    <property type="evidence" value="ECO:0007669"/>
    <property type="project" value="UniProtKB-KW"/>
</dbReference>
<sequence>MQLVIFDCDGVLIDSEAVSIACEAEAYNKVGLDISEPEFAVRFAGLPHERIKELVEEELGRPLPEDFEDEKYRVFHERMALELNVIEGAHEVLDAIDYARCVCSNSSMWHLKTYLGKFDLYDRFRPYIFSAPEVREGRTKPEPDVFLHAAEELDVDPAECFVIEDSAFGVMGAKTAGMRVIGFVGASHTWLGHSDALMEAGAETVVRRLAEIPATLEALEHWREPVA</sequence>
<dbReference type="SFLD" id="SFLDG01135">
    <property type="entry name" value="C1.5.6:_HAD__Beta-PGM__Phospha"/>
    <property type="match status" value="1"/>
</dbReference>
<evidence type="ECO:0000256" key="4">
    <source>
        <dbReference type="ARBA" id="ARBA00022842"/>
    </source>
</evidence>
<dbReference type="InterPro" id="IPR051600">
    <property type="entry name" value="Beta-PGM-like"/>
</dbReference>
<keyword evidence="3" id="KW-0479">Metal-binding</keyword>
<accession>A0A327JJJ3</accession>
<dbReference type="InterPro" id="IPR023214">
    <property type="entry name" value="HAD_sf"/>
</dbReference>
<dbReference type="Gene3D" id="1.10.150.240">
    <property type="entry name" value="Putative phosphatase, domain 2"/>
    <property type="match status" value="1"/>
</dbReference>
<organism evidence="5 6">
    <name type="scientific">Rhodobium orientis</name>
    <dbReference type="NCBI Taxonomy" id="34017"/>
    <lineage>
        <taxon>Bacteria</taxon>
        <taxon>Pseudomonadati</taxon>
        <taxon>Pseudomonadota</taxon>
        <taxon>Alphaproteobacteria</taxon>
        <taxon>Hyphomicrobiales</taxon>
        <taxon>Rhodobiaceae</taxon>
        <taxon>Rhodobium</taxon>
    </lineage>
</organism>
<evidence type="ECO:0000313" key="6">
    <source>
        <dbReference type="Proteomes" id="UP000249299"/>
    </source>
</evidence>
<evidence type="ECO:0000256" key="2">
    <source>
        <dbReference type="ARBA" id="ARBA00006171"/>
    </source>
</evidence>
<evidence type="ECO:0000256" key="3">
    <source>
        <dbReference type="ARBA" id="ARBA00022723"/>
    </source>
</evidence>
<evidence type="ECO:0000313" key="5">
    <source>
        <dbReference type="EMBL" id="RAI26517.1"/>
    </source>
</evidence>
<dbReference type="Pfam" id="PF13419">
    <property type="entry name" value="HAD_2"/>
    <property type="match status" value="1"/>
</dbReference>
<dbReference type="Proteomes" id="UP000249299">
    <property type="component" value="Unassembled WGS sequence"/>
</dbReference>
<protein>
    <submittedName>
        <fullName evidence="5">HAD family hydrolase</fullName>
    </submittedName>
</protein>
<gene>
    <name evidence="5" type="ORF">CH339_13705</name>
</gene>
<dbReference type="SFLD" id="SFLDG01129">
    <property type="entry name" value="C1.5:_HAD__Beta-PGM__Phosphata"/>
    <property type="match status" value="1"/>
</dbReference>
<dbReference type="AlphaFoldDB" id="A0A327JJJ3"/>
<dbReference type="NCBIfam" id="TIGR01509">
    <property type="entry name" value="HAD-SF-IA-v3"/>
    <property type="match status" value="1"/>
</dbReference>
<evidence type="ECO:0000256" key="1">
    <source>
        <dbReference type="ARBA" id="ARBA00001946"/>
    </source>
</evidence>
<dbReference type="PANTHER" id="PTHR46193">
    <property type="entry name" value="6-PHOSPHOGLUCONATE PHOSPHATASE"/>
    <property type="match status" value="1"/>
</dbReference>
<dbReference type="InterPro" id="IPR006439">
    <property type="entry name" value="HAD-SF_hydro_IA"/>
</dbReference>
<dbReference type="InterPro" id="IPR036412">
    <property type="entry name" value="HAD-like_sf"/>
</dbReference>
<dbReference type="SUPFAM" id="SSF56784">
    <property type="entry name" value="HAD-like"/>
    <property type="match status" value="1"/>
</dbReference>
<dbReference type="Gene3D" id="3.40.50.1000">
    <property type="entry name" value="HAD superfamily/HAD-like"/>
    <property type="match status" value="1"/>
</dbReference>
<dbReference type="GO" id="GO:0046872">
    <property type="term" value="F:metal ion binding"/>
    <property type="evidence" value="ECO:0007669"/>
    <property type="project" value="UniProtKB-KW"/>
</dbReference>
<keyword evidence="5" id="KW-0378">Hydrolase</keyword>
<comment type="caution">
    <text evidence="5">The sequence shown here is derived from an EMBL/GenBank/DDBJ whole genome shotgun (WGS) entry which is preliminary data.</text>
</comment>
<comment type="similarity">
    <text evidence="2">Belongs to the HAD-like hydrolase superfamily. CbbY/CbbZ/Gph/YieH family.</text>
</comment>
<dbReference type="InterPro" id="IPR023198">
    <property type="entry name" value="PGP-like_dom2"/>
</dbReference>
<dbReference type="OrthoDB" id="9797743at2"/>
<comment type="cofactor">
    <cofactor evidence="1">
        <name>Mg(2+)</name>
        <dbReference type="ChEBI" id="CHEBI:18420"/>
    </cofactor>
</comment>
<dbReference type="EMBL" id="NPEV01000029">
    <property type="protein sequence ID" value="RAI26517.1"/>
    <property type="molecule type" value="Genomic_DNA"/>
</dbReference>
<keyword evidence="4" id="KW-0460">Magnesium</keyword>